<protein>
    <submittedName>
        <fullName evidence="2">Uncharacterized protein</fullName>
    </submittedName>
</protein>
<name>A0A6J4U542_9BACT</name>
<accession>A0A6J4U542</accession>
<sequence>MTASARHSMVNVAVDPDRSPIPGQTALAVEPPLPDAKRTGSINDAGRPKSEEPVEIGRLAPGSVHPTEESEGPRPGRAPG</sequence>
<organism evidence="2">
    <name type="scientific">uncultured Thermomicrobiales bacterium</name>
    <dbReference type="NCBI Taxonomy" id="1645740"/>
    <lineage>
        <taxon>Bacteria</taxon>
        <taxon>Pseudomonadati</taxon>
        <taxon>Thermomicrobiota</taxon>
        <taxon>Thermomicrobia</taxon>
        <taxon>Thermomicrobiales</taxon>
        <taxon>environmental samples</taxon>
    </lineage>
</organism>
<evidence type="ECO:0000313" key="2">
    <source>
        <dbReference type="EMBL" id="CAA9540624.1"/>
    </source>
</evidence>
<proteinExistence type="predicted"/>
<evidence type="ECO:0000256" key="1">
    <source>
        <dbReference type="SAM" id="MobiDB-lite"/>
    </source>
</evidence>
<dbReference type="AlphaFoldDB" id="A0A6J4U542"/>
<gene>
    <name evidence="2" type="ORF">AVDCRST_MAG59-800</name>
</gene>
<reference evidence="2" key="1">
    <citation type="submission" date="2020-02" db="EMBL/GenBank/DDBJ databases">
        <authorList>
            <person name="Meier V. D."/>
        </authorList>
    </citation>
    <scope>NUCLEOTIDE SEQUENCE</scope>
    <source>
        <strain evidence="2">AVDCRST_MAG59</strain>
    </source>
</reference>
<feature type="region of interest" description="Disordered" evidence="1">
    <location>
        <begin position="1"/>
        <end position="80"/>
    </location>
</feature>
<dbReference type="EMBL" id="CADCWF010000040">
    <property type="protein sequence ID" value="CAA9540624.1"/>
    <property type="molecule type" value="Genomic_DNA"/>
</dbReference>